<dbReference type="CDD" id="cd04496">
    <property type="entry name" value="SSB_OBF"/>
    <property type="match status" value="1"/>
</dbReference>
<proteinExistence type="inferred from homology"/>
<evidence type="ECO:0000256" key="2">
    <source>
        <dbReference type="HAMAP-Rule" id="MF_00984"/>
    </source>
</evidence>
<dbReference type="NCBIfam" id="TIGR00621">
    <property type="entry name" value="ssb"/>
    <property type="match status" value="1"/>
</dbReference>
<sequence length="113" mass="12402">MNQVNLMGNVTRDLELKESATHHKYVQFVLAVNPIGSKDRSADFINMVAFGTQAERLSSYVQKGTKLAVSGHLASESYVNKDGAQRTSTNVVIETFELVGKNKSKVKEEAVEA</sequence>
<comment type="caution">
    <text evidence="2">Lacks conserved residue(s) required for the propagation of feature annotation.</text>
</comment>
<dbReference type="HAMAP" id="MF_00984">
    <property type="entry name" value="SSB"/>
    <property type="match status" value="1"/>
</dbReference>
<evidence type="ECO:0000313" key="5">
    <source>
        <dbReference type="Proteomes" id="UP000008467"/>
    </source>
</evidence>
<keyword evidence="5" id="KW-1185">Reference proteome</keyword>
<dbReference type="AlphaFoldDB" id="F2JIG6"/>
<evidence type="ECO:0000256" key="1">
    <source>
        <dbReference type="ARBA" id="ARBA00023125"/>
    </source>
</evidence>
<keyword evidence="1 2" id="KW-0238">DNA-binding</keyword>
<dbReference type="Proteomes" id="UP000008467">
    <property type="component" value="Chromosome"/>
</dbReference>
<dbReference type="PIRSF" id="PIRSF002070">
    <property type="entry name" value="SSB"/>
    <property type="match status" value="1"/>
</dbReference>
<dbReference type="PANTHER" id="PTHR10302:SF0">
    <property type="entry name" value="SINGLE-STRANDED DNA-BINDING PROTEIN, MITOCHONDRIAL"/>
    <property type="match status" value="1"/>
</dbReference>
<organism evidence="4 5">
    <name type="scientific">Cellulosilyticum lentocellum (strain ATCC 49066 / DSM 5427 / NCIMB 11756 / RHM5)</name>
    <name type="common">Clostridium lentocellum</name>
    <dbReference type="NCBI Taxonomy" id="642492"/>
    <lineage>
        <taxon>Bacteria</taxon>
        <taxon>Bacillati</taxon>
        <taxon>Bacillota</taxon>
        <taxon>Clostridia</taxon>
        <taxon>Lachnospirales</taxon>
        <taxon>Cellulosilyticaceae</taxon>
        <taxon>Cellulosilyticum</taxon>
    </lineage>
</organism>
<dbReference type="SUPFAM" id="SSF50249">
    <property type="entry name" value="Nucleic acid-binding proteins"/>
    <property type="match status" value="1"/>
</dbReference>
<dbReference type="GO" id="GO:0003697">
    <property type="term" value="F:single-stranded DNA binding"/>
    <property type="evidence" value="ECO:0007669"/>
    <property type="project" value="UniProtKB-UniRule"/>
</dbReference>
<dbReference type="Pfam" id="PF00436">
    <property type="entry name" value="SSB"/>
    <property type="match status" value="1"/>
</dbReference>
<dbReference type="Gene3D" id="2.40.50.140">
    <property type="entry name" value="Nucleic acid-binding proteins"/>
    <property type="match status" value="1"/>
</dbReference>
<evidence type="ECO:0000256" key="3">
    <source>
        <dbReference type="PIRNR" id="PIRNR002070"/>
    </source>
</evidence>
<dbReference type="InterPro" id="IPR012340">
    <property type="entry name" value="NA-bd_OB-fold"/>
</dbReference>
<gene>
    <name evidence="4" type="ordered locus">Clole_2631</name>
</gene>
<name>F2JIG6_CELLD</name>
<dbReference type="eggNOG" id="COG0629">
    <property type="taxonomic scope" value="Bacteria"/>
</dbReference>
<dbReference type="STRING" id="642492.Clole_2631"/>
<dbReference type="RefSeq" id="WP_013657625.1">
    <property type="nucleotide sequence ID" value="NC_015275.1"/>
</dbReference>
<dbReference type="GO" id="GO:0009295">
    <property type="term" value="C:nucleoid"/>
    <property type="evidence" value="ECO:0007669"/>
    <property type="project" value="TreeGrafter"/>
</dbReference>
<accession>F2JIG6</accession>
<evidence type="ECO:0000313" key="4">
    <source>
        <dbReference type="EMBL" id="ADZ84332.1"/>
    </source>
</evidence>
<comment type="subunit">
    <text evidence="2">Homotetramer.</text>
</comment>
<dbReference type="HOGENOM" id="CLU_078758_6_1_9"/>
<dbReference type="PROSITE" id="PS50935">
    <property type="entry name" value="SSB"/>
    <property type="match status" value="1"/>
</dbReference>
<reference evidence="4 5" key="1">
    <citation type="journal article" date="2011" name="J. Bacteriol.">
        <title>Complete genome sequence of the cellulose-degrading bacterium Cellulosilyticum lentocellum.</title>
        <authorList>
            <consortium name="US DOE Joint Genome Institute"/>
            <person name="Miller D.A."/>
            <person name="Suen G."/>
            <person name="Bruce D."/>
            <person name="Copeland A."/>
            <person name="Cheng J.F."/>
            <person name="Detter C."/>
            <person name="Goodwin L.A."/>
            <person name="Han C.S."/>
            <person name="Hauser L.J."/>
            <person name="Land M.L."/>
            <person name="Lapidus A."/>
            <person name="Lucas S."/>
            <person name="Meincke L."/>
            <person name="Pitluck S."/>
            <person name="Tapia R."/>
            <person name="Teshima H."/>
            <person name="Woyke T."/>
            <person name="Fox B.G."/>
            <person name="Angert E.R."/>
            <person name="Currie C.R."/>
        </authorList>
    </citation>
    <scope>NUCLEOTIDE SEQUENCE [LARGE SCALE GENOMIC DNA]</scope>
    <source>
        <strain evidence="5">ATCC 49066 / DSM 5427 / NCIMB 11756 / RHM5</strain>
    </source>
</reference>
<dbReference type="InterPro" id="IPR000424">
    <property type="entry name" value="Primosome_PriB/ssb"/>
</dbReference>
<protein>
    <recommendedName>
        <fullName evidence="2 3">Single-stranded DNA-binding protein</fullName>
        <shortName evidence="2">SSB</shortName>
    </recommendedName>
</protein>
<dbReference type="PANTHER" id="PTHR10302">
    <property type="entry name" value="SINGLE-STRANDED DNA-BINDING PROTEIN"/>
    <property type="match status" value="1"/>
</dbReference>
<dbReference type="GO" id="GO:0006260">
    <property type="term" value="P:DNA replication"/>
    <property type="evidence" value="ECO:0007669"/>
    <property type="project" value="InterPro"/>
</dbReference>
<dbReference type="InterPro" id="IPR011344">
    <property type="entry name" value="ssDNA-bd"/>
</dbReference>
<dbReference type="KEGG" id="cle:Clole_2631"/>
<dbReference type="EMBL" id="CP002582">
    <property type="protein sequence ID" value="ADZ84332.1"/>
    <property type="molecule type" value="Genomic_DNA"/>
</dbReference>